<dbReference type="AlphaFoldDB" id="A0A8X6NT46"/>
<evidence type="ECO:0000313" key="1">
    <source>
        <dbReference type="EMBL" id="GFT33337.1"/>
    </source>
</evidence>
<evidence type="ECO:0000313" key="2">
    <source>
        <dbReference type="Proteomes" id="UP000887013"/>
    </source>
</evidence>
<sequence length="92" mass="10505">MKRVRIIKISAIFCEDPAIASISAKYAAHSRASIIVKNEKSTQQWIVNSCQKRIPLDGDIIQQKAFKIYKHLKEHGESSLNPDFEASKCRFE</sequence>
<protein>
    <submittedName>
        <fullName evidence="1">Uncharacterized protein</fullName>
    </submittedName>
</protein>
<name>A0A8X6NT46_NEPPI</name>
<proteinExistence type="predicted"/>
<accession>A0A8X6NT46</accession>
<dbReference type="Gene3D" id="1.10.10.60">
    <property type="entry name" value="Homeodomain-like"/>
    <property type="match status" value="1"/>
</dbReference>
<reference evidence="1" key="1">
    <citation type="submission" date="2020-08" db="EMBL/GenBank/DDBJ databases">
        <title>Multicomponent nature underlies the extraordinary mechanical properties of spider dragline silk.</title>
        <authorList>
            <person name="Kono N."/>
            <person name="Nakamura H."/>
            <person name="Mori M."/>
            <person name="Yoshida Y."/>
            <person name="Ohtoshi R."/>
            <person name="Malay A.D."/>
            <person name="Moran D.A.P."/>
            <person name="Tomita M."/>
            <person name="Numata K."/>
            <person name="Arakawa K."/>
        </authorList>
    </citation>
    <scope>NUCLEOTIDE SEQUENCE</scope>
</reference>
<dbReference type="Proteomes" id="UP000887013">
    <property type="component" value="Unassembled WGS sequence"/>
</dbReference>
<dbReference type="EMBL" id="BMAW01013335">
    <property type="protein sequence ID" value="GFT33337.1"/>
    <property type="molecule type" value="Genomic_DNA"/>
</dbReference>
<comment type="caution">
    <text evidence="1">The sequence shown here is derived from an EMBL/GenBank/DDBJ whole genome shotgun (WGS) entry which is preliminary data.</text>
</comment>
<keyword evidence="2" id="KW-1185">Reference proteome</keyword>
<gene>
    <name evidence="1" type="ORF">NPIL_449831</name>
</gene>
<organism evidence="1 2">
    <name type="scientific">Nephila pilipes</name>
    <name type="common">Giant wood spider</name>
    <name type="synonym">Nephila maculata</name>
    <dbReference type="NCBI Taxonomy" id="299642"/>
    <lineage>
        <taxon>Eukaryota</taxon>
        <taxon>Metazoa</taxon>
        <taxon>Ecdysozoa</taxon>
        <taxon>Arthropoda</taxon>
        <taxon>Chelicerata</taxon>
        <taxon>Arachnida</taxon>
        <taxon>Araneae</taxon>
        <taxon>Araneomorphae</taxon>
        <taxon>Entelegynae</taxon>
        <taxon>Araneoidea</taxon>
        <taxon>Nephilidae</taxon>
        <taxon>Nephila</taxon>
    </lineage>
</organism>